<reference evidence="2 3" key="1">
    <citation type="submission" date="2023-03" db="EMBL/GenBank/DDBJ databases">
        <title>Isolation and description of six Streptomyces strains from soil environments, able to metabolize different microbial glucans.</title>
        <authorList>
            <person name="Widen T."/>
            <person name="Larsbrink J."/>
        </authorList>
    </citation>
    <scope>NUCLEOTIDE SEQUENCE [LARGE SCALE GENOMIC DNA]</scope>
    <source>
        <strain evidence="2 3">Mut2</strain>
    </source>
</reference>
<dbReference type="Proteomes" id="UP001229952">
    <property type="component" value="Chromosome"/>
</dbReference>
<evidence type="ECO:0000256" key="1">
    <source>
        <dbReference type="SAM" id="MobiDB-lite"/>
    </source>
</evidence>
<protein>
    <recommendedName>
        <fullName evidence="4">Secreted protein</fullName>
    </recommendedName>
</protein>
<name>A0ABY9I2N2_9ACTN</name>
<evidence type="ECO:0000313" key="2">
    <source>
        <dbReference type="EMBL" id="WLQ41120.1"/>
    </source>
</evidence>
<proteinExistence type="predicted"/>
<dbReference type="EMBL" id="CP120992">
    <property type="protein sequence ID" value="WLQ41120.1"/>
    <property type="molecule type" value="Genomic_DNA"/>
</dbReference>
<accession>A0ABY9I2N2</accession>
<evidence type="ECO:0000313" key="3">
    <source>
        <dbReference type="Proteomes" id="UP001229952"/>
    </source>
</evidence>
<evidence type="ECO:0008006" key="4">
    <source>
        <dbReference type="Google" id="ProtNLM"/>
    </source>
</evidence>
<feature type="region of interest" description="Disordered" evidence="1">
    <location>
        <begin position="26"/>
        <end position="63"/>
    </location>
</feature>
<sequence length="63" mass="6624">MTLVTVLVLVAVLAPIALLALAPSVPARRNPFPGRRSGATHRRPTTAQLSATPGQHGSKHHAR</sequence>
<gene>
    <name evidence="2" type="ORF">P8A22_14660</name>
</gene>
<keyword evidence="3" id="KW-1185">Reference proteome</keyword>
<organism evidence="2 3">
    <name type="scientific">Streptomyces laculatispora</name>
    <dbReference type="NCBI Taxonomy" id="887464"/>
    <lineage>
        <taxon>Bacteria</taxon>
        <taxon>Bacillati</taxon>
        <taxon>Actinomycetota</taxon>
        <taxon>Actinomycetes</taxon>
        <taxon>Kitasatosporales</taxon>
        <taxon>Streptomycetaceae</taxon>
        <taxon>Streptomyces</taxon>
    </lineage>
</organism>
<dbReference type="RefSeq" id="WP_306087753.1">
    <property type="nucleotide sequence ID" value="NZ_CP120992.1"/>
</dbReference>
<feature type="compositionally biased region" description="Polar residues" evidence="1">
    <location>
        <begin position="45"/>
        <end position="55"/>
    </location>
</feature>